<organism evidence="2 3">
    <name type="scientific">Duganella guangzhouensis</name>
    <dbReference type="NCBI Taxonomy" id="2666084"/>
    <lineage>
        <taxon>Bacteria</taxon>
        <taxon>Pseudomonadati</taxon>
        <taxon>Pseudomonadota</taxon>
        <taxon>Betaproteobacteria</taxon>
        <taxon>Burkholderiales</taxon>
        <taxon>Oxalobacteraceae</taxon>
        <taxon>Telluria group</taxon>
        <taxon>Duganella</taxon>
    </lineage>
</organism>
<dbReference type="EMBL" id="WKJK01000020">
    <property type="protein sequence ID" value="MRW93934.1"/>
    <property type="molecule type" value="Genomic_DNA"/>
</dbReference>
<proteinExistence type="predicted"/>
<evidence type="ECO:0000313" key="2">
    <source>
        <dbReference type="EMBL" id="MRW93934.1"/>
    </source>
</evidence>
<feature type="domain" description="Histidine kinase/HSP90-like ATPase" evidence="1">
    <location>
        <begin position="13"/>
        <end position="136"/>
    </location>
</feature>
<dbReference type="Pfam" id="PF13581">
    <property type="entry name" value="HATPase_c_2"/>
    <property type="match status" value="1"/>
</dbReference>
<comment type="caution">
    <text evidence="2">The sequence shown here is derived from an EMBL/GenBank/DDBJ whole genome shotgun (WGS) entry which is preliminary data.</text>
</comment>
<dbReference type="CDD" id="cd16936">
    <property type="entry name" value="HATPase_RsbW-like"/>
    <property type="match status" value="1"/>
</dbReference>
<dbReference type="SUPFAM" id="SSF55874">
    <property type="entry name" value="ATPase domain of HSP90 chaperone/DNA topoisomerase II/histidine kinase"/>
    <property type="match status" value="1"/>
</dbReference>
<reference evidence="2 3" key="1">
    <citation type="submission" date="2019-11" db="EMBL/GenBank/DDBJ databases">
        <title>Novel species isolated from a subtropical stream in China.</title>
        <authorList>
            <person name="Lu H."/>
        </authorList>
    </citation>
    <scope>NUCLEOTIDE SEQUENCE [LARGE SCALE GENOMIC DNA]</scope>
    <source>
        <strain evidence="2 3">FT80W</strain>
    </source>
</reference>
<accession>A0A6I2LAS5</accession>
<evidence type="ECO:0000259" key="1">
    <source>
        <dbReference type="Pfam" id="PF13581"/>
    </source>
</evidence>
<keyword evidence="2" id="KW-0067">ATP-binding</keyword>
<protein>
    <submittedName>
        <fullName evidence="2">ATP-binding protein</fullName>
    </submittedName>
</protein>
<name>A0A6I2LAS5_9BURK</name>
<dbReference type="InterPro" id="IPR036890">
    <property type="entry name" value="HATPase_C_sf"/>
</dbReference>
<dbReference type="InterPro" id="IPR003594">
    <property type="entry name" value="HATPase_dom"/>
</dbReference>
<keyword evidence="3" id="KW-1185">Reference proteome</keyword>
<dbReference type="Gene3D" id="3.30.565.10">
    <property type="entry name" value="Histidine kinase-like ATPase, C-terminal domain"/>
    <property type="match status" value="1"/>
</dbReference>
<evidence type="ECO:0000313" key="3">
    <source>
        <dbReference type="Proteomes" id="UP000433309"/>
    </source>
</evidence>
<dbReference type="Proteomes" id="UP000433309">
    <property type="component" value="Unassembled WGS sequence"/>
</dbReference>
<gene>
    <name evidence="2" type="ORF">GJ699_28485</name>
</gene>
<dbReference type="GO" id="GO:0005524">
    <property type="term" value="F:ATP binding"/>
    <property type="evidence" value="ECO:0007669"/>
    <property type="project" value="UniProtKB-KW"/>
</dbReference>
<dbReference type="AlphaFoldDB" id="A0A6I2LAS5"/>
<keyword evidence="2" id="KW-0547">Nucleotide-binding</keyword>
<sequence length="143" mass="15158">MNVVRNHATLALQAHVDELRRAAGWLHAEAGARAVPDEAIGRLDLCLHEALANILDHSGLAADATLQLALHLQPGSATLTLLDSGHPYDPTMAPAPARPTTLADTLPGGLGVVMLRSQADQLAYEHRDGSNQLQITVRWGEAA</sequence>